<organism evidence="7 8">
    <name type="scientific">Phlyctema vagabunda</name>
    <dbReference type="NCBI Taxonomy" id="108571"/>
    <lineage>
        <taxon>Eukaryota</taxon>
        <taxon>Fungi</taxon>
        <taxon>Dikarya</taxon>
        <taxon>Ascomycota</taxon>
        <taxon>Pezizomycotina</taxon>
        <taxon>Leotiomycetes</taxon>
        <taxon>Helotiales</taxon>
        <taxon>Dermateaceae</taxon>
        <taxon>Phlyctema</taxon>
    </lineage>
</organism>
<evidence type="ECO:0000256" key="1">
    <source>
        <dbReference type="ARBA" id="ARBA00004604"/>
    </source>
</evidence>
<comment type="subcellular location">
    <subcellularLocation>
        <location evidence="1">Nucleus</location>
        <location evidence="1">Nucleolus</location>
    </subcellularLocation>
</comment>
<protein>
    <submittedName>
        <fullName evidence="7">A49-like RNA polymerase I associated factor</fullName>
    </submittedName>
</protein>
<keyword evidence="5" id="KW-0539">Nucleus</keyword>
<evidence type="ECO:0000256" key="3">
    <source>
        <dbReference type="ARBA" id="ARBA00022478"/>
    </source>
</evidence>
<keyword evidence="4" id="KW-0804">Transcription</keyword>
<dbReference type="Pfam" id="PF06870">
    <property type="entry name" value="RNA_pol_I_A49"/>
    <property type="match status" value="1"/>
</dbReference>
<comment type="caution">
    <text evidence="7">The sequence shown here is derived from an EMBL/GenBank/DDBJ whole genome shotgun (WGS) entry which is preliminary data.</text>
</comment>
<feature type="compositionally biased region" description="Basic and acidic residues" evidence="6">
    <location>
        <begin position="228"/>
        <end position="237"/>
    </location>
</feature>
<accession>A0ABR4PUQ9</accession>
<dbReference type="InterPro" id="IPR009668">
    <property type="entry name" value="RNA_pol-assoc_fac_A49-like"/>
</dbReference>
<keyword evidence="3" id="KW-0240">DNA-directed RNA polymerase</keyword>
<feature type="region of interest" description="Disordered" evidence="6">
    <location>
        <begin position="222"/>
        <end position="241"/>
    </location>
</feature>
<reference evidence="7 8" key="1">
    <citation type="submission" date="2024-06" db="EMBL/GenBank/DDBJ databases">
        <title>Complete genome of Phlyctema vagabunda strain 19-DSS-EL-015.</title>
        <authorList>
            <person name="Fiorenzani C."/>
        </authorList>
    </citation>
    <scope>NUCLEOTIDE SEQUENCE [LARGE SCALE GENOMIC DNA]</scope>
    <source>
        <strain evidence="7 8">19-DSS-EL-015</strain>
    </source>
</reference>
<evidence type="ECO:0000313" key="8">
    <source>
        <dbReference type="Proteomes" id="UP001629113"/>
    </source>
</evidence>
<sequence length="461" mass="50884">MTPNTVEMADRTKKRKRNADDASNSTKKVVAGGSHNVTVTLNDADKWAPIIASTPGVDMPHSLALKPYAKSRRNAPSRAGRSGPIATTELLLHSSAHPTLDYTAREEEAGGSEALLKHYVGVYNPENGQLEVMEARKMIVRGSVRAQQVPVEGEVSTNMRELRNTLGQTFGTKKARKAIASITENAIAPAKAARLLANDGKTPKLDSASKATLEAMKTEALSMSSQKDLAEAADSAKPRPKANTEAVDIKDVYTTQNLIGDDIFQLVPVRDWQQAAQAKKEIKNLSSRYVAARITKFAAPTVAHYQDTAKLRILRYMLYMLDFLGCAKLERNSKRLPKKNDLTKALGDAPESVQESIRRKFSTNGFISKFQSDLLITHLCALACLVDNYEVDMFPLKEDLKLENKEIAQYFHEIGAKIVPPTEQQRKAMGLDKAAAAQRKFAKLRIPLDFPRVSFARGRPR</sequence>
<name>A0ABR4PUQ9_9HELO</name>
<evidence type="ECO:0000256" key="2">
    <source>
        <dbReference type="ARBA" id="ARBA00009430"/>
    </source>
</evidence>
<proteinExistence type="inferred from homology"/>
<dbReference type="EMBL" id="JBFCZG010000001">
    <property type="protein sequence ID" value="KAL3427093.1"/>
    <property type="molecule type" value="Genomic_DNA"/>
</dbReference>
<evidence type="ECO:0000256" key="6">
    <source>
        <dbReference type="SAM" id="MobiDB-lite"/>
    </source>
</evidence>
<evidence type="ECO:0000313" key="7">
    <source>
        <dbReference type="EMBL" id="KAL3427093.1"/>
    </source>
</evidence>
<dbReference type="Proteomes" id="UP001629113">
    <property type="component" value="Unassembled WGS sequence"/>
</dbReference>
<keyword evidence="8" id="KW-1185">Reference proteome</keyword>
<evidence type="ECO:0000256" key="5">
    <source>
        <dbReference type="ARBA" id="ARBA00023242"/>
    </source>
</evidence>
<feature type="region of interest" description="Disordered" evidence="6">
    <location>
        <begin position="1"/>
        <end position="31"/>
    </location>
</feature>
<dbReference type="PANTHER" id="PTHR14440">
    <property type="entry name" value="DNA-DIRECTED RNA POLYMERASE I SUBUNIT RPA49"/>
    <property type="match status" value="1"/>
</dbReference>
<gene>
    <name evidence="7" type="ORF">PVAG01_00602</name>
</gene>
<evidence type="ECO:0000256" key="4">
    <source>
        <dbReference type="ARBA" id="ARBA00023163"/>
    </source>
</evidence>
<comment type="similarity">
    <text evidence="2">Belongs to the eukaryotic RPA49/POLR1E RNA polymerase subunit family.</text>
</comment>